<proteinExistence type="predicted"/>
<dbReference type="KEGG" id="tpal:117645867"/>
<dbReference type="AlphaFoldDB" id="A0A6P8YXG6"/>
<organism evidence="3">
    <name type="scientific">Thrips palmi</name>
    <name type="common">Melon thrips</name>
    <dbReference type="NCBI Taxonomy" id="161013"/>
    <lineage>
        <taxon>Eukaryota</taxon>
        <taxon>Metazoa</taxon>
        <taxon>Ecdysozoa</taxon>
        <taxon>Arthropoda</taxon>
        <taxon>Hexapoda</taxon>
        <taxon>Insecta</taxon>
        <taxon>Pterygota</taxon>
        <taxon>Neoptera</taxon>
        <taxon>Paraneoptera</taxon>
        <taxon>Thysanoptera</taxon>
        <taxon>Terebrantia</taxon>
        <taxon>Thripoidea</taxon>
        <taxon>Thripidae</taxon>
        <taxon>Thrips</taxon>
    </lineage>
</organism>
<keyword evidence="1" id="KW-0812">Transmembrane</keyword>
<feature type="transmembrane region" description="Helical" evidence="1">
    <location>
        <begin position="48"/>
        <end position="66"/>
    </location>
</feature>
<evidence type="ECO:0000313" key="3">
    <source>
        <dbReference type="RefSeq" id="XP_034242295.1"/>
    </source>
</evidence>
<protein>
    <submittedName>
        <fullName evidence="3">Uncharacterized protein LOC117645867</fullName>
    </submittedName>
</protein>
<evidence type="ECO:0000313" key="2">
    <source>
        <dbReference type="Proteomes" id="UP000515158"/>
    </source>
</evidence>
<keyword evidence="2" id="KW-1185">Reference proteome</keyword>
<feature type="transmembrane region" description="Helical" evidence="1">
    <location>
        <begin position="12"/>
        <end position="36"/>
    </location>
</feature>
<accession>A0A6P8YXG6</accession>
<dbReference type="RefSeq" id="XP_034242295.1">
    <property type="nucleotide sequence ID" value="XM_034386404.1"/>
</dbReference>
<evidence type="ECO:0000256" key="1">
    <source>
        <dbReference type="SAM" id="Phobius"/>
    </source>
</evidence>
<dbReference type="InParanoid" id="A0A6P8YXG6"/>
<dbReference type="Proteomes" id="UP000515158">
    <property type="component" value="Unplaced"/>
</dbReference>
<sequence length="148" mass="16672">MLQGWRWTRTGLEHTMIVVVLACAALPLAATVHLILTYQHETRLWSKVIALLFRLVANALVLLCFAGDELEKNSLLLTQSLFEGPWLEETPSQRYTRLNFIQGSASGLSMPVKGMGHLNRPFYLAVMEKWFSFLQVLLKVQGVDGADL</sequence>
<gene>
    <name evidence="3" type="primary">LOC117645867</name>
</gene>
<dbReference type="GeneID" id="117645867"/>
<keyword evidence="1" id="KW-0472">Membrane</keyword>
<keyword evidence="1" id="KW-1133">Transmembrane helix</keyword>
<name>A0A6P8YXG6_THRPL</name>
<reference evidence="3" key="1">
    <citation type="submission" date="2025-08" db="UniProtKB">
        <authorList>
            <consortium name="RefSeq"/>
        </authorList>
    </citation>
    <scope>IDENTIFICATION</scope>
    <source>
        <tissue evidence="3">Total insect</tissue>
    </source>
</reference>